<gene>
    <name evidence="2" type="ORF">GCM10011489_02960</name>
</gene>
<reference evidence="2" key="1">
    <citation type="journal article" date="2014" name="Int. J. Syst. Evol. Microbiol.">
        <title>Complete genome sequence of Corynebacterium casei LMG S-19264T (=DSM 44701T), isolated from a smear-ripened cheese.</title>
        <authorList>
            <consortium name="US DOE Joint Genome Institute (JGI-PGF)"/>
            <person name="Walter F."/>
            <person name="Albersmeier A."/>
            <person name="Kalinowski J."/>
            <person name="Ruckert C."/>
        </authorList>
    </citation>
    <scope>NUCLEOTIDE SEQUENCE</scope>
    <source>
        <strain evidence="2">CGMCC 1.12827</strain>
    </source>
</reference>
<name>A0A916SUY9_9ACTN</name>
<reference evidence="2" key="2">
    <citation type="submission" date="2020-09" db="EMBL/GenBank/DDBJ databases">
        <authorList>
            <person name="Sun Q."/>
            <person name="Zhou Y."/>
        </authorList>
    </citation>
    <scope>NUCLEOTIDE SEQUENCE</scope>
    <source>
        <strain evidence="2">CGMCC 1.12827</strain>
    </source>
</reference>
<comment type="caution">
    <text evidence="2">The sequence shown here is derived from an EMBL/GenBank/DDBJ whole genome shotgun (WGS) entry which is preliminary data.</text>
</comment>
<protein>
    <recommendedName>
        <fullName evidence="4">Mobilisation protein (MobC)</fullName>
    </recommendedName>
</protein>
<organism evidence="2 3">
    <name type="scientific">Gordonia jinhuaensis</name>
    <dbReference type="NCBI Taxonomy" id="1517702"/>
    <lineage>
        <taxon>Bacteria</taxon>
        <taxon>Bacillati</taxon>
        <taxon>Actinomycetota</taxon>
        <taxon>Actinomycetes</taxon>
        <taxon>Mycobacteriales</taxon>
        <taxon>Gordoniaceae</taxon>
        <taxon>Gordonia</taxon>
    </lineage>
</organism>
<feature type="coiled-coil region" evidence="1">
    <location>
        <begin position="207"/>
        <end position="234"/>
    </location>
</feature>
<dbReference type="Proteomes" id="UP000621454">
    <property type="component" value="Unassembled WGS sequence"/>
</dbReference>
<dbReference type="AlphaFoldDB" id="A0A916SUY9"/>
<evidence type="ECO:0000256" key="1">
    <source>
        <dbReference type="SAM" id="Coils"/>
    </source>
</evidence>
<evidence type="ECO:0000313" key="3">
    <source>
        <dbReference type="Proteomes" id="UP000621454"/>
    </source>
</evidence>
<dbReference type="RefSeq" id="WP_188584820.1">
    <property type="nucleotide sequence ID" value="NZ_BMGC01000002.1"/>
</dbReference>
<keyword evidence="3" id="KW-1185">Reference proteome</keyword>
<dbReference type="EMBL" id="BMGC01000002">
    <property type="protein sequence ID" value="GGB18298.1"/>
    <property type="molecule type" value="Genomic_DNA"/>
</dbReference>
<accession>A0A916SUY9</accession>
<proteinExistence type="predicted"/>
<evidence type="ECO:0000313" key="2">
    <source>
        <dbReference type="EMBL" id="GGB18298.1"/>
    </source>
</evidence>
<evidence type="ECO:0008006" key="4">
    <source>
        <dbReference type="Google" id="ProtNLM"/>
    </source>
</evidence>
<keyword evidence="1" id="KW-0175">Coiled coil</keyword>
<sequence length="234" mass="25746">MTEEASSEDPTASAVVDLTVLASEVVAAVTGPRGPEPSRSAVRDALRRRAEGAPYAEIASAIDGVSEKRAASWCRAAARIDPRFDAREAKPRRARKGAQRPELDKLIGWRPRHGTRAALQRRSEVEGRSITVIVQAAVDAYLQRRTAGVEVLVREQLRKGLKEELRAVAKSVGDQRMELARQGNNFNQLVKFTNRYKELPVSVTGEMQQLRAALDANSAELARLRASVEALVER</sequence>